<feature type="domain" description="HTH cro/C1-type" evidence="3">
    <location>
        <begin position="172"/>
        <end position="232"/>
    </location>
</feature>
<dbReference type="Proteomes" id="UP000463951">
    <property type="component" value="Chromosome"/>
</dbReference>
<dbReference type="SUPFAM" id="SSF47413">
    <property type="entry name" value="lambda repressor-like DNA-binding domains"/>
    <property type="match status" value="1"/>
</dbReference>
<name>A0A499UA19_9ACTN</name>
<keyword evidence="2" id="KW-0812">Transmembrane</keyword>
<evidence type="ECO:0000259" key="3">
    <source>
        <dbReference type="SMART" id="SM00530"/>
    </source>
</evidence>
<feature type="domain" description="HTH cro/C1-type" evidence="3">
    <location>
        <begin position="19"/>
        <end position="79"/>
    </location>
</feature>
<dbReference type="AlphaFoldDB" id="A0A499UA19"/>
<evidence type="ECO:0000313" key="4">
    <source>
        <dbReference type="EMBL" id="BBJ37405.1"/>
    </source>
</evidence>
<dbReference type="InterPro" id="IPR010982">
    <property type="entry name" value="Lambda_DNA-bd_dom_sf"/>
</dbReference>
<dbReference type="Pfam" id="PF13560">
    <property type="entry name" value="HTH_31"/>
    <property type="match status" value="1"/>
</dbReference>
<keyword evidence="2" id="KW-0472">Membrane</keyword>
<dbReference type="SMART" id="SM00530">
    <property type="entry name" value="HTH_XRE"/>
    <property type="match status" value="2"/>
</dbReference>
<evidence type="ECO:0000256" key="2">
    <source>
        <dbReference type="SAM" id="Phobius"/>
    </source>
</evidence>
<feature type="region of interest" description="Disordered" evidence="1">
    <location>
        <begin position="94"/>
        <end position="129"/>
    </location>
</feature>
<gene>
    <name evidence="4" type="ORF">SSPO_001230</name>
</gene>
<protein>
    <recommendedName>
        <fullName evidence="3">HTH cro/C1-type domain-containing protein</fullName>
    </recommendedName>
</protein>
<keyword evidence="2" id="KW-1133">Transmembrane helix</keyword>
<accession>A0A499UA19</accession>
<dbReference type="InterPro" id="IPR001387">
    <property type="entry name" value="Cro/C1-type_HTH"/>
</dbReference>
<proteinExistence type="predicted"/>
<evidence type="ECO:0000313" key="5">
    <source>
        <dbReference type="Proteomes" id="UP000463951"/>
    </source>
</evidence>
<organism evidence="4 5">
    <name type="scientific">Streptomyces antimycoticus</name>
    <dbReference type="NCBI Taxonomy" id="68175"/>
    <lineage>
        <taxon>Bacteria</taxon>
        <taxon>Bacillati</taxon>
        <taxon>Actinomycetota</taxon>
        <taxon>Actinomycetes</taxon>
        <taxon>Kitasatosporales</taxon>
        <taxon>Streptomycetaceae</taxon>
        <taxon>Streptomyces</taxon>
        <taxon>Streptomyces violaceusniger group</taxon>
    </lineage>
</organism>
<dbReference type="EMBL" id="AP019620">
    <property type="protein sequence ID" value="BBJ37405.1"/>
    <property type="molecule type" value="Genomic_DNA"/>
</dbReference>
<evidence type="ECO:0000256" key="1">
    <source>
        <dbReference type="SAM" id="MobiDB-lite"/>
    </source>
</evidence>
<dbReference type="GO" id="GO:0003677">
    <property type="term" value="F:DNA binding"/>
    <property type="evidence" value="ECO:0007669"/>
    <property type="project" value="InterPro"/>
</dbReference>
<reference evidence="4 5" key="1">
    <citation type="journal article" date="2020" name="Int. J. Syst. Evol. Microbiol.">
        <title>Reclassification of Streptomyces castelarensis and Streptomyces sporoclivatus as later heterotypic synonyms of Streptomyces antimycoticus.</title>
        <authorList>
            <person name="Komaki H."/>
            <person name="Tamura T."/>
        </authorList>
    </citation>
    <scope>NUCLEOTIDE SEQUENCE [LARGE SCALE GENOMIC DNA]</scope>
    <source>
        <strain evidence="4 5">NBRC 100767</strain>
    </source>
</reference>
<sequence>MSRPEKDIAAEASEELVALVRAMRETRRIAGVTYQELSHRTHYSVATLSTAASGKGVPRWETVKAFVTACDPHTGLDGWNALWQAAKDACTAAGVSSARGPRGGGSRKSGWMAPRARSRPAEPPPAGSESLVALVREATRTGERALAAPRVPADPMRAALGLCTTPADFTALLQHVREDANLTLREITDRSTRLTRPISKTAAADMLSGKRLPSTEQLHAFLLACEVPPERTLMWHHAVTRLKIAQIRQLDAPLKVSPRLFLADHQPWMMVGIALLTVMIQVLQVFGR</sequence>
<feature type="transmembrane region" description="Helical" evidence="2">
    <location>
        <begin position="268"/>
        <end position="286"/>
    </location>
</feature>